<dbReference type="GO" id="GO:0043565">
    <property type="term" value="F:sequence-specific DNA binding"/>
    <property type="evidence" value="ECO:0007669"/>
    <property type="project" value="TreeGrafter"/>
</dbReference>
<keyword evidence="3" id="KW-0238">DNA-binding</keyword>
<keyword evidence="7" id="KW-1185">Reference proteome</keyword>
<dbReference type="Pfam" id="PF00126">
    <property type="entry name" value="HTH_1"/>
    <property type="match status" value="1"/>
</dbReference>
<keyword evidence="4" id="KW-0804">Transcription</keyword>
<dbReference type="Proteomes" id="UP000003544">
    <property type="component" value="Unassembled WGS sequence"/>
</dbReference>
<dbReference type="PROSITE" id="PS50931">
    <property type="entry name" value="HTH_LYSR"/>
    <property type="match status" value="1"/>
</dbReference>
<gene>
    <name evidence="6" type="ORF">MAMP_00601</name>
</gene>
<dbReference type="GO" id="GO:0006351">
    <property type="term" value="P:DNA-templated transcription"/>
    <property type="evidence" value="ECO:0007669"/>
    <property type="project" value="TreeGrafter"/>
</dbReference>
<dbReference type="eggNOG" id="COG0583">
    <property type="taxonomic scope" value="Bacteria"/>
</dbReference>
<organism evidence="6 7">
    <name type="scientific">Methylophaga aminisulfidivorans MP</name>
    <dbReference type="NCBI Taxonomy" id="1026882"/>
    <lineage>
        <taxon>Bacteria</taxon>
        <taxon>Pseudomonadati</taxon>
        <taxon>Pseudomonadota</taxon>
        <taxon>Gammaproteobacteria</taxon>
        <taxon>Thiotrichales</taxon>
        <taxon>Piscirickettsiaceae</taxon>
        <taxon>Methylophaga</taxon>
    </lineage>
</organism>
<sequence>MELPPSSVSRYVSTLEKSLGQKLLYRHTRAVKLTEVGANYFEEIREALMAIDLATEHAKGTETAPHGTLKINAPVSFGNKHLSALINQFQQHYQQVNVELVLTDSYIDPVQEGADIVIRIGDFSDSSLNYRKISDEQFVTCASPSYLRESPKISSPDDLLKQNCLVYKGNLGKRTWHFRQSAAQPFESIEVAGNLYSNNADILVNAALLGQGIILFPKWLIAEHLATGELVPVLTEWQCAEKASPQTIYALYPANRLKSPKVSCFLEFMSDYFGSPTPYWGSA</sequence>
<comment type="caution">
    <text evidence="6">The sequence shown here is derived from an EMBL/GenBank/DDBJ whole genome shotgun (WGS) entry which is preliminary data.</text>
</comment>
<evidence type="ECO:0000313" key="7">
    <source>
        <dbReference type="Proteomes" id="UP000003544"/>
    </source>
</evidence>
<reference evidence="6 7" key="1">
    <citation type="journal article" date="2011" name="J. Bacteriol.">
        <title>Draft genome sequence of Methylophaga aminisulfidivorans MP T.</title>
        <authorList>
            <person name="Han G.H."/>
            <person name="Kim W."/>
            <person name="Chun J."/>
            <person name="Kim S.W."/>
        </authorList>
    </citation>
    <scope>NUCLEOTIDE SEQUENCE [LARGE SCALE GENOMIC DNA]</scope>
    <source>
        <strain evidence="7">MP(T)</strain>
    </source>
</reference>
<proteinExistence type="inferred from homology"/>
<name>F5SY40_9GAMM</name>
<evidence type="ECO:0000256" key="3">
    <source>
        <dbReference type="ARBA" id="ARBA00023125"/>
    </source>
</evidence>
<dbReference type="PANTHER" id="PTHR30537:SF5">
    <property type="entry name" value="HTH-TYPE TRANSCRIPTIONAL ACTIVATOR TTDR-RELATED"/>
    <property type="match status" value="1"/>
</dbReference>
<comment type="similarity">
    <text evidence="1">Belongs to the LysR transcriptional regulatory family.</text>
</comment>
<dbReference type="Pfam" id="PF03466">
    <property type="entry name" value="LysR_substrate"/>
    <property type="match status" value="1"/>
</dbReference>
<dbReference type="GO" id="GO:0003700">
    <property type="term" value="F:DNA-binding transcription factor activity"/>
    <property type="evidence" value="ECO:0007669"/>
    <property type="project" value="InterPro"/>
</dbReference>
<dbReference type="SUPFAM" id="SSF46785">
    <property type="entry name" value="Winged helix' DNA-binding domain"/>
    <property type="match status" value="1"/>
</dbReference>
<feature type="domain" description="HTH lysR-type" evidence="5">
    <location>
        <begin position="1"/>
        <end position="34"/>
    </location>
</feature>
<dbReference type="Gene3D" id="3.40.190.290">
    <property type="match status" value="1"/>
</dbReference>
<dbReference type="Gene3D" id="1.10.10.10">
    <property type="entry name" value="Winged helix-like DNA-binding domain superfamily/Winged helix DNA-binding domain"/>
    <property type="match status" value="1"/>
</dbReference>
<evidence type="ECO:0000256" key="1">
    <source>
        <dbReference type="ARBA" id="ARBA00009437"/>
    </source>
</evidence>
<dbReference type="PANTHER" id="PTHR30537">
    <property type="entry name" value="HTH-TYPE TRANSCRIPTIONAL REGULATOR"/>
    <property type="match status" value="1"/>
</dbReference>
<accession>F5SY40</accession>
<dbReference type="InterPro" id="IPR036390">
    <property type="entry name" value="WH_DNA-bd_sf"/>
</dbReference>
<dbReference type="InterPro" id="IPR036388">
    <property type="entry name" value="WH-like_DNA-bd_sf"/>
</dbReference>
<evidence type="ECO:0000313" key="6">
    <source>
        <dbReference type="EMBL" id="EGL54214.1"/>
    </source>
</evidence>
<dbReference type="STRING" id="1026882.MAMP_00601"/>
<keyword evidence="2" id="KW-0805">Transcription regulation</keyword>
<dbReference type="InterPro" id="IPR005119">
    <property type="entry name" value="LysR_subst-bd"/>
</dbReference>
<dbReference type="EMBL" id="AFIG01000001">
    <property type="protein sequence ID" value="EGL54214.1"/>
    <property type="molecule type" value="Genomic_DNA"/>
</dbReference>
<protein>
    <submittedName>
        <fullName evidence="6">Transcriptional regulator</fullName>
    </submittedName>
</protein>
<dbReference type="SUPFAM" id="SSF53850">
    <property type="entry name" value="Periplasmic binding protein-like II"/>
    <property type="match status" value="1"/>
</dbReference>
<evidence type="ECO:0000256" key="4">
    <source>
        <dbReference type="ARBA" id="ARBA00023163"/>
    </source>
</evidence>
<dbReference type="AlphaFoldDB" id="F5SY40"/>
<dbReference type="InterPro" id="IPR000847">
    <property type="entry name" value="LysR_HTH_N"/>
</dbReference>
<evidence type="ECO:0000259" key="5">
    <source>
        <dbReference type="PROSITE" id="PS50931"/>
    </source>
</evidence>
<evidence type="ECO:0000256" key="2">
    <source>
        <dbReference type="ARBA" id="ARBA00023015"/>
    </source>
</evidence>
<dbReference type="InterPro" id="IPR058163">
    <property type="entry name" value="LysR-type_TF_proteobact-type"/>
</dbReference>
<dbReference type="CDD" id="cd08422">
    <property type="entry name" value="PBP2_CrgA_like"/>
    <property type="match status" value="1"/>
</dbReference>